<organism evidence="2 3">
    <name type="scientific">Alosa alosa</name>
    <name type="common">allis shad</name>
    <dbReference type="NCBI Taxonomy" id="278164"/>
    <lineage>
        <taxon>Eukaryota</taxon>
        <taxon>Metazoa</taxon>
        <taxon>Chordata</taxon>
        <taxon>Craniata</taxon>
        <taxon>Vertebrata</taxon>
        <taxon>Euteleostomi</taxon>
        <taxon>Actinopterygii</taxon>
        <taxon>Neopterygii</taxon>
        <taxon>Teleostei</taxon>
        <taxon>Clupei</taxon>
        <taxon>Clupeiformes</taxon>
        <taxon>Clupeoidei</taxon>
        <taxon>Clupeidae</taxon>
        <taxon>Alosa</taxon>
    </lineage>
</organism>
<sequence length="91" mass="9979">MQYTNKRIPGTLKDRAQSANEEPQTEVQYSEILHSDIRLRQGHGPHIPELDTEGEEPPLTSIYAKIQPHSPEATGTDSNVTGSGSTVLGRL</sequence>
<accession>A0AAV6HEC0</accession>
<reference evidence="2 3" key="1">
    <citation type="submission" date="2020-10" db="EMBL/GenBank/DDBJ databases">
        <title>Chromosome-scale genome assembly of the Allis shad, Alosa alosa.</title>
        <authorList>
            <person name="Margot Z."/>
            <person name="Christophe K."/>
            <person name="Cabau C."/>
            <person name="Louis A."/>
            <person name="Berthelot C."/>
            <person name="Parey E."/>
            <person name="Roest Crollius H."/>
            <person name="Montfort J."/>
            <person name="Robinson-Rechavi M."/>
            <person name="Bucao C."/>
            <person name="Bouchez O."/>
            <person name="Gislard M."/>
            <person name="Lluch J."/>
            <person name="Milhes M."/>
            <person name="Lampietro C."/>
            <person name="Lopez Roques C."/>
            <person name="Donnadieu C."/>
            <person name="Braasch I."/>
            <person name="Desvignes T."/>
            <person name="Postlethwait J."/>
            <person name="Bobe J."/>
            <person name="Guiguen Y."/>
        </authorList>
    </citation>
    <scope>NUCLEOTIDE SEQUENCE [LARGE SCALE GENOMIC DNA]</scope>
    <source>
        <strain evidence="2">M-15738</strain>
        <tissue evidence="2">Blood</tissue>
    </source>
</reference>
<feature type="region of interest" description="Disordered" evidence="1">
    <location>
        <begin position="1"/>
        <end position="27"/>
    </location>
</feature>
<dbReference type="AlphaFoldDB" id="A0AAV6HEC0"/>
<protein>
    <submittedName>
        <fullName evidence="2">Uncharacterized protein</fullName>
    </submittedName>
</protein>
<evidence type="ECO:0000256" key="1">
    <source>
        <dbReference type="SAM" id="MobiDB-lite"/>
    </source>
</evidence>
<dbReference type="Proteomes" id="UP000823561">
    <property type="component" value="Chromosome 1"/>
</dbReference>
<evidence type="ECO:0000313" key="2">
    <source>
        <dbReference type="EMBL" id="KAG5285633.1"/>
    </source>
</evidence>
<feature type="compositionally biased region" description="Polar residues" evidence="1">
    <location>
        <begin position="17"/>
        <end position="27"/>
    </location>
</feature>
<keyword evidence="3" id="KW-1185">Reference proteome</keyword>
<dbReference type="EMBL" id="JADWDJ010000001">
    <property type="protein sequence ID" value="KAG5285633.1"/>
    <property type="molecule type" value="Genomic_DNA"/>
</dbReference>
<proteinExistence type="predicted"/>
<name>A0AAV6HEC0_9TELE</name>
<evidence type="ECO:0000313" key="3">
    <source>
        <dbReference type="Proteomes" id="UP000823561"/>
    </source>
</evidence>
<gene>
    <name evidence="2" type="ORF">AALO_G00005620</name>
</gene>
<feature type="region of interest" description="Disordered" evidence="1">
    <location>
        <begin position="68"/>
        <end position="91"/>
    </location>
</feature>
<feature type="compositionally biased region" description="Polar residues" evidence="1">
    <location>
        <begin position="73"/>
        <end position="91"/>
    </location>
</feature>
<comment type="caution">
    <text evidence="2">The sequence shown here is derived from an EMBL/GenBank/DDBJ whole genome shotgun (WGS) entry which is preliminary data.</text>
</comment>